<dbReference type="PANTHER" id="PTHR32305:SF15">
    <property type="entry name" value="PROTEIN RHSA-RELATED"/>
    <property type="match status" value="1"/>
</dbReference>
<dbReference type="InterPro" id="IPR050708">
    <property type="entry name" value="T6SS_VgrG/RHS"/>
</dbReference>
<organism evidence="1 2">
    <name type="scientific">Candidatus Kapaibacterium thiocyanatum</name>
    <dbReference type="NCBI Taxonomy" id="1895771"/>
    <lineage>
        <taxon>Bacteria</taxon>
        <taxon>Pseudomonadati</taxon>
        <taxon>Candidatus Kapaibacteriota</taxon>
        <taxon>Candidatus Kapaibacteriia</taxon>
        <taxon>Candidatus Kapaibacteriales</taxon>
        <taxon>Candidatus Kapaibacteriaceae</taxon>
        <taxon>Candidatus Kapaibacterium</taxon>
    </lineage>
</organism>
<dbReference type="Gene3D" id="2.180.10.10">
    <property type="entry name" value="RHS repeat-associated core"/>
    <property type="match status" value="1"/>
</dbReference>
<dbReference type="InterPro" id="IPR022385">
    <property type="entry name" value="Rhs_assc_core"/>
</dbReference>
<evidence type="ECO:0000313" key="2">
    <source>
        <dbReference type="Proteomes" id="UP000184233"/>
    </source>
</evidence>
<dbReference type="STRING" id="1895771.BGO89_03405"/>
<dbReference type="EMBL" id="MKVH01000014">
    <property type="protein sequence ID" value="OJX58819.1"/>
    <property type="molecule type" value="Genomic_DNA"/>
</dbReference>
<dbReference type="PANTHER" id="PTHR32305">
    <property type="match status" value="1"/>
</dbReference>
<reference evidence="1 2" key="1">
    <citation type="submission" date="2016-09" db="EMBL/GenBank/DDBJ databases">
        <title>Genome-resolved meta-omics ties microbial dynamics to process performance in biotechnology for thiocyanate degradation.</title>
        <authorList>
            <person name="Kantor R.S."/>
            <person name="Huddy R.J."/>
            <person name="Iyer R."/>
            <person name="Thomas B.C."/>
            <person name="Brown C.T."/>
            <person name="Anantharaman K."/>
            <person name="Tringe S."/>
            <person name="Hettich R.L."/>
            <person name="Harrison S.T."/>
            <person name="Banfield J.F."/>
        </authorList>
    </citation>
    <scope>NUCLEOTIDE SEQUENCE [LARGE SCALE GENOMIC DNA]</scope>
    <source>
        <strain evidence="1">59-99</strain>
    </source>
</reference>
<sequence length="923" mass="100175">MVTKYAWNSVGQLVKEQTPDGGVTQFWYNTAGQLRVTQKANQSGKFVVTDYDDLGRIVRTCEVTSGSSGQTLADLTSSASGAYHVETTYSTAATLPSPYASLTQRYLLNRVSTAVTDEDGNAGTTDDRVTTYYSYDSHGNVEWVVSALPGMTSPVKVEYEYDLITGKVVQMNYQRGYQDRYFVKYAYDADLRVTDVKTSTDSVIWEKDAGYAYYAHGPLKRLELGQEKVSGVDHAYTIHGWLKGINHPSLDNSNDLGNDGGSGSDYPKDAFGMTLWYYANDFVKSGSPYEQGNGWSYTPTSLYNGNIAGWIHSARDINGTPTRALAELYGYDYLNRIVADTGVNRATGGTSWDSKPAGLGALGSAYTYDPNGNLKTVVRLDAAAQSVDNLTYTMAASTNNLLDKVVDGTTAAASSYTNDLDETQANGNYAYDAIGNLTKDVAAGISTGGIQWTPYGKIRQITNATYRIEYLYDAMGNRVRQKRTKLSDNTYVTTYYGRDASGKNVIGTYEKIGTGSTVLKEVPLYGSSRLGILRPNATQSTTAITPPAVYTRTLGKKEYEITDHLGNVRVSVSDRLVKPGSDWLNDVKMQTDYFPYGMQREDRNDNVAGYRYGYNGKENDNDVKGEGNQQDYGFRIYDPRVARFLSVDPLTADYPWYTPYQFAGNTPIQAVDLDGLEEWYYMNGARAPFTGPLSPQARQRERVVSAEDVANATIMSASVQGLRASSALAVRLNYIEAAAKLRERTPANIALRDQLVVDTRSVTPVEYAKTAEVIKPRESLGRKTSNPAKTNSMVDGAMAATGRIGKGLMILGAVNSAVNIANADDKPVQVAYEAAGWGGAMAGAEIGAEVGATVGTVGGPKGMVVGGFGGALVGGFLGGMLGERFARELFPETESNSFVGQKENAWVPVRDATSVSPPFLQPK</sequence>
<evidence type="ECO:0008006" key="3">
    <source>
        <dbReference type="Google" id="ProtNLM"/>
    </source>
</evidence>
<gene>
    <name evidence="1" type="ORF">BGO89_03405</name>
</gene>
<name>A0A1M3L1X5_9BACT</name>
<accession>A0A1M3L1X5</accession>
<protein>
    <recommendedName>
        <fullName evidence="3">RHS repeat-associated core domain-containing protein</fullName>
    </recommendedName>
</protein>
<proteinExistence type="predicted"/>
<dbReference type="NCBIfam" id="TIGR03696">
    <property type="entry name" value="Rhs_assc_core"/>
    <property type="match status" value="1"/>
</dbReference>
<comment type="caution">
    <text evidence="1">The sequence shown here is derived from an EMBL/GenBank/DDBJ whole genome shotgun (WGS) entry which is preliminary data.</text>
</comment>
<dbReference type="Proteomes" id="UP000184233">
    <property type="component" value="Unassembled WGS sequence"/>
</dbReference>
<dbReference type="AlphaFoldDB" id="A0A1M3L1X5"/>
<evidence type="ECO:0000313" key="1">
    <source>
        <dbReference type="EMBL" id="OJX58819.1"/>
    </source>
</evidence>